<accession>A0ACB8RBJ6</accession>
<comment type="caution">
    <text evidence="1">The sequence shown here is derived from an EMBL/GenBank/DDBJ whole genome shotgun (WGS) entry which is preliminary data.</text>
</comment>
<keyword evidence="2" id="KW-1185">Reference proteome</keyword>
<sequence>MGVLVLASLVYKRHREKPMRPWRIWLFDVSKQVAGQMFVHGMNVLISDVGSARAAGNACVLYFINILLDTTFGVGIIYLILHLLTYLFTEKLNLKGFESGQYGTPPSILYWLRQAAVYVFALTSMKLVVVALFAVWPGIFKVGAWLLSWLGDKDAVQVIFVMGIFPIFMNILQFWLIDSIVKGSTGVALPTDSARPSEDAGDREPLFHASDEEDDDFDVDAVPIGPNDIEAQRRSTSFDLKMARRPSLDRHTSSNGSLSGPAPDAEPHSYPPSVVGSPTPSSRPTSTSPVPRHSNLGARKLRRSPPPPLLPRSPMVPAINSPDPTAPKPKEAWEAWDGDDDWAGRVGEEDWTGRRLEVKKGEVDGVWRDS</sequence>
<organism evidence="1 2">
    <name type="scientific">Auriscalpium vulgare</name>
    <dbReference type="NCBI Taxonomy" id="40419"/>
    <lineage>
        <taxon>Eukaryota</taxon>
        <taxon>Fungi</taxon>
        <taxon>Dikarya</taxon>
        <taxon>Basidiomycota</taxon>
        <taxon>Agaricomycotina</taxon>
        <taxon>Agaricomycetes</taxon>
        <taxon>Russulales</taxon>
        <taxon>Auriscalpiaceae</taxon>
        <taxon>Auriscalpium</taxon>
    </lineage>
</organism>
<proteinExistence type="predicted"/>
<reference evidence="1" key="1">
    <citation type="submission" date="2021-02" db="EMBL/GenBank/DDBJ databases">
        <authorList>
            <consortium name="DOE Joint Genome Institute"/>
            <person name="Ahrendt S."/>
            <person name="Looney B.P."/>
            <person name="Miyauchi S."/>
            <person name="Morin E."/>
            <person name="Drula E."/>
            <person name="Courty P.E."/>
            <person name="Chicoki N."/>
            <person name="Fauchery L."/>
            <person name="Kohler A."/>
            <person name="Kuo A."/>
            <person name="Labutti K."/>
            <person name="Pangilinan J."/>
            <person name="Lipzen A."/>
            <person name="Riley R."/>
            <person name="Andreopoulos W."/>
            <person name="He G."/>
            <person name="Johnson J."/>
            <person name="Barry K.W."/>
            <person name="Grigoriev I.V."/>
            <person name="Nagy L."/>
            <person name="Hibbett D."/>
            <person name="Henrissat B."/>
            <person name="Matheny P.B."/>
            <person name="Labbe J."/>
            <person name="Martin F."/>
        </authorList>
    </citation>
    <scope>NUCLEOTIDE SEQUENCE</scope>
    <source>
        <strain evidence="1">FP105234-sp</strain>
    </source>
</reference>
<evidence type="ECO:0000313" key="2">
    <source>
        <dbReference type="Proteomes" id="UP000814033"/>
    </source>
</evidence>
<evidence type="ECO:0000313" key="1">
    <source>
        <dbReference type="EMBL" id="KAI0040943.1"/>
    </source>
</evidence>
<dbReference type="Proteomes" id="UP000814033">
    <property type="component" value="Unassembled WGS sequence"/>
</dbReference>
<gene>
    <name evidence="1" type="ORF">FA95DRAFT_805149</name>
</gene>
<name>A0ACB8RBJ6_9AGAM</name>
<reference evidence="1" key="2">
    <citation type="journal article" date="2022" name="New Phytol.">
        <title>Evolutionary transition to the ectomycorrhizal habit in the genomes of a hyperdiverse lineage of mushroom-forming fungi.</title>
        <authorList>
            <person name="Looney B."/>
            <person name="Miyauchi S."/>
            <person name="Morin E."/>
            <person name="Drula E."/>
            <person name="Courty P.E."/>
            <person name="Kohler A."/>
            <person name="Kuo A."/>
            <person name="LaButti K."/>
            <person name="Pangilinan J."/>
            <person name="Lipzen A."/>
            <person name="Riley R."/>
            <person name="Andreopoulos W."/>
            <person name="He G."/>
            <person name="Johnson J."/>
            <person name="Nolan M."/>
            <person name="Tritt A."/>
            <person name="Barry K.W."/>
            <person name="Grigoriev I.V."/>
            <person name="Nagy L.G."/>
            <person name="Hibbett D."/>
            <person name="Henrissat B."/>
            <person name="Matheny P.B."/>
            <person name="Labbe J."/>
            <person name="Martin F.M."/>
        </authorList>
    </citation>
    <scope>NUCLEOTIDE SEQUENCE</scope>
    <source>
        <strain evidence="1">FP105234-sp</strain>
    </source>
</reference>
<protein>
    <submittedName>
        <fullName evidence="1">Uncharacterized protein</fullName>
    </submittedName>
</protein>
<dbReference type="EMBL" id="MU276157">
    <property type="protein sequence ID" value="KAI0040943.1"/>
    <property type="molecule type" value="Genomic_DNA"/>
</dbReference>